<reference evidence="3" key="1">
    <citation type="submission" date="2014-11" db="EMBL/GenBank/DDBJ databases">
        <authorList>
            <person name="Otto D Thomas"/>
            <person name="Naeem Raeece"/>
        </authorList>
    </citation>
    <scope>NUCLEOTIDE SEQUENCE</scope>
</reference>
<evidence type="ECO:0000313" key="3">
    <source>
        <dbReference type="EMBL" id="CEM27367.1"/>
    </source>
</evidence>
<dbReference type="InterPro" id="IPR036412">
    <property type="entry name" value="HAD-like_sf"/>
</dbReference>
<feature type="region of interest" description="Disordered" evidence="1">
    <location>
        <begin position="511"/>
        <end position="555"/>
    </location>
</feature>
<evidence type="ECO:0000259" key="2">
    <source>
        <dbReference type="PROSITE" id="PS50969"/>
    </source>
</evidence>
<dbReference type="Pfam" id="PF03031">
    <property type="entry name" value="NIF"/>
    <property type="match status" value="1"/>
</dbReference>
<feature type="compositionally biased region" description="Basic and acidic residues" evidence="1">
    <location>
        <begin position="173"/>
        <end position="216"/>
    </location>
</feature>
<feature type="compositionally biased region" description="Gly residues" evidence="1">
    <location>
        <begin position="135"/>
        <end position="146"/>
    </location>
</feature>
<dbReference type="NCBIfam" id="TIGR02251">
    <property type="entry name" value="HIF-SF_euk"/>
    <property type="match status" value="1"/>
</dbReference>
<feature type="region of interest" description="Disordered" evidence="1">
    <location>
        <begin position="254"/>
        <end position="499"/>
    </location>
</feature>
<feature type="region of interest" description="Disordered" evidence="1">
    <location>
        <begin position="1"/>
        <end position="231"/>
    </location>
</feature>
<dbReference type="EMBL" id="CDMZ01001106">
    <property type="protein sequence ID" value="CEM27367.1"/>
    <property type="molecule type" value="Genomic_DNA"/>
</dbReference>
<feature type="compositionally biased region" description="Polar residues" evidence="1">
    <location>
        <begin position="50"/>
        <end position="59"/>
    </location>
</feature>
<feature type="compositionally biased region" description="Gly residues" evidence="1">
    <location>
        <begin position="486"/>
        <end position="497"/>
    </location>
</feature>
<dbReference type="SMART" id="SM00577">
    <property type="entry name" value="CPDc"/>
    <property type="match status" value="1"/>
</dbReference>
<dbReference type="AlphaFoldDB" id="A0A0G4GDF7"/>
<dbReference type="VEuPathDB" id="CryptoDB:Cvel_21386"/>
<feature type="compositionally biased region" description="Polar residues" evidence="1">
    <location>
        <begin position="346"/>
        <end position="358"/>
    </location>
</feature>
<feature type="domain" description="FCP1 homology" evidence="2">
    <location>
        <begin position="625"/>
        <end position="784"/>
    </location>
</feature>
<feature type="compositionally biased region" description="Polar residues" evidence="1">
    <location>
        <begin position="383"/>
        <end position="399"/>
    </location>
</feature>
<feature type="compositionally biased region" description="Basic and acidic residues" evidence="1">
    <location>
        <begin position="359"/>
        <end position="374"/>
    </location>
</feature>
<dbReference type="InterPro" id="IPR023214">
    <property type="entry name" value="HAD_sf"/>
</dbReference>
<gene>
    <name evidence="3" type="ORF">Cvel_21386</name>
</gene>
<dbReference type="PROSITE" id="PS50969">
    <property type="entry name" value="FCP1"/>
    <property type="match status" value="1"/>
</dbReference>
<feature type="compositionally biased region" description="Low complexity" evidence="1">
    <location>
        <begin position="1"/>
        <end position="19"/>
    </location>
</feature>
<organism evidence="3">
    <name type="scientific">Chromera velia CCMP2878</name>
    <dbReference type="NCBI Taxonomy" id="1169474"/>
    <lineage>
        <taxon>Eukaryota</taxon>
        <taxon>Sar</taxon>
        <taxon>Alveolata</taxon>
        <taxon>Colpodellida</taxon>
        <taxon>Chromeraceae</taxon>
        <taxon>Chromera</taxon>
    </lineage>
</organism>
<dbReference type="Gene3D" id="3.40.50.1000">
    <property type="entry name" value="HAD superfamily/HAD-like"/>
    <property type="match status" value="1"/>
</dbReference>
<sequence>MSVFRSSLAAQRRSSSRPAAGEDLHEKRERGADRGGDLSDFRHLEDAKSVNINRRSLVSSVEDVIGRTPSHTHKSRAAHMPSSPTTSSLLRNISSKLNSHSPAPGGTKESSLSFGTRAPRSSSISRQGDLRQDARGGGSRPTGGLGLPIPQNSQDRQLGSPLRGGTSGAGVESRFRIDRDREREHERERIRKSRGAADSDVRGRHLPPERDQESSSHTHGGGAGGADIGPTFMASLNSLRRAFHREFASHAALQFSGGAGGGGSGVPTPNRSSQRTGAGGTAPPAAHRRSSRAPPPGSAAVAEEDDRDLHDSTEKPGGGRSLHGASAGGMSGGPVSMAEKYRRGSGATSSTLASQADNTGREADRERERGDDSTAGKGEVPTRGSSLSSSFLHRQQQHANGVHGGAATTTTSGGGSGKGSGVSSSPYGSPSSHSSGQREGLAAASGVASASTAQQSVGGTQSRSSRAQVGPRRASVHGSSAVTGSAGEGNGTAGGGIDSSHLLSLSVATRQREWGADRDREGESTGAGQRGGRDANASTTQSQQQQPAQNQLTLPPQVTTMADYMPAGGQFFHAGMDILSHRTPGHRGIDVGKLPLPLRNAVLYLAQTRPSKIPKSKKGYLPKKTCDKDITLVLDLDETLMHCRPERIPGRDPDTIVRFDDSASVGFVYFRPHVRDFLERCAKAFEVVVFTASTQNYADQVINKLDPQRLLIKHRLYRPHCTENFGGYTKDLRNLGRAMDRTILVDNSPISLAPQLDNGILCLSWFGDSRDHELHQILKELKHVADTRPSPVYRTLADRYGLRAWINSNRSDAPLANLI</sequence>
<feature type="compositionally biased region" description="Low complexity" evidence="1">
    <location>
        <begin position="535"/>
        <end position="555"/>
    </location>
</feature>
<dbReference type="InterPro" id="IPR004274">
    <property type="entry name" value="FCP1_dom"/>
</dbReference>
<feature type="compositionally biased region" description="Low complexity" evidence="1">
    <location>
        <begin position="421"/>
        <end position="459"/>
    </location>
</feature>
<dbReference type="InterPro" id="IPR050365">
    <property type="entry name" value="TIM50"/>
</dbReference>
<evidence type="ECO:0000256" key="1">
    <source>
        <dbReference type="SAM" id="MobiDB-lite"/>
    </source>
</evidence>
<feature type="compositionally biased region" description="Gly residues" evidence="1">
    <location>
        <begin position="316"/>
        <end position="332"/>
    </location>
</feature>
<feature type="compositionally biased region" description="Polar residues" evidence="1">
    <location>
        <begin position="82"/>
        <end position="101"/>
    </location>
</feature>
<dbReference type="InterPro" id="IPR011948">
    <property type="entry name" value="Dullard_phosphatase"/>
</dbReference>
<proteinExistence type="predicted"/>
<feature type="compositionally biased region" description="Polar residues" evidence="1">
    <location>
        <begin position="108"/>
        <end position="126"/>
    </location>
</feature>
<name>A0A0G4GDF7_9ALVE</name>
<feature type="compositionally biased region" description="Basic and acidic residues" evidence="1">
    <location>
        <begin position="511"/>
        <end position="523"/>
    </location>
</feature>
<dbReference type="PANTHER" id="PTHR12210">
    <property type="entry name" value="DULLARD PROTEIN PHOSPHATASE"/>
    <property type="match status" value="1"/>
</dbReference>
<accession>A0A0G4GDF7</accession>
<dbReference type="CDD" id="cd07521">
    <property type="entry name" value="HAD_FCP1-like"/>
    <property type="match status" value="1"/>
</dbReference>
<dbReference type="GO" id="GO:0016791">
    <property type="term" value="F:phosphatase activity"/>
    <property type="evidence" value="ECO:0007669"/>
    <property type="project" value="InterPro"/>
</dbReference>
<protein>
    <recommendedName>
        <fullName evidence="2">FCP1 homology domain-containing protein</fullName>
    </recommendedName>
</protein>
<dbReference type="SUPFAM" id="SSF56784">
    <property type="entry name" value="HAD-like"/>
    <property type="match status" value="1"/>
</dbReference>
<feature type="compositionally biased region" description="Basic and acidic residues" evidence="1">
    <location>
        <begin position="20"/>
        <end position="48"/>
    </location>
</feature>
<dbReference type="FunFam" id="3.40.50.1000:FF:000093">
    <property type="entry name" value="NLI interacting factor-like phosphatase family protein"/>
    <property type="match status" value="1"/>
</dbReference>